<keyword evidence="3" id="KW-1185">Reference proteome</keyword>
<name>A0A4P9W824_9FUNG</name>
<evidence type="ECO:0000256" key="1">
    <source>
        <dbReference type="SAM" id="MobiDB-lite"/>
    </source>
</evidence>
<evidence type="ECO:0000313" key="2">
    <source>
        <dbReference type="EMBL" id="RKO88252.1"/>
    </source>
</evidence>
<sequence>MIYVYPNGPRPAHHDAIDTATPSPEAGPGSALGSTCWTFEETAEAHTHQPTAQRQAHIRKKRRSSIESAAALIFTWRRGGVAGSFIVISFCAFPSPSPESSASSSSLRMRAGVDVVEMPASVGCATRGGADTGVGLPPREGVPRFRPHGVVLFASARWKSPKGDYAVMIGAHNTAAVLLPPELRRSDLASMSDVATYSGYVLYSALLRSAGLVAYPSSTSLSTAAYLVRIVTKSTASSIVSPMNVSVILGHDSDVLSVFTPWRSACATTTVVAGLNPDEANRDYQCTCAPDAADDIAAKLSINIQTCVIWSDIDVKMVDISQHASHGSSIIRPIAPTFSSQIKAMVSVARSLLSEYEISLDQNLSRVSHDSVDAPIHTYIEEAYLCQYQLPSMYNMGSMHARCRIRAGDQYTLKVLGRSKHYAPGMSYKRPVESTLQDEPRMVPVDEAQFLGAYVIEVAEKTLECDDWIVVARRYSPGNMYNCEFEWCNHTSSPSGASFRRMLKRIHSEYVMVFSMSRYIDTQFIDQLRANAIPTLDLGRPPASGHVFRVKVDGEHTWVIDTGSFWYYCRQNRMLDVTGYVMKGSLGVYKRKPAVMRCERLLSGAVVFIGMLSYVQNNVTDGLPIRRPYDTDYHILRSMTDLPPVIIRQFHQQYTDAYNEYMSGALPCDGVIAVDMSCSLTYRIKDITIDLVVTEVGRLTHNKPTQRFMEEFGDNQLYWPADHNAKPGEIYECATSVVDGEVIVTPVPRQFDKDVPNKAELTLIRRVSSFSFTVRAALYNYAVSSAT</sequence>
<reference evidence="3" key="1">
    <citation type="journal article" date="2018" name="Nat. Microbiol.">
        <title>Leveraging single-cell genomics to expand the fungal tree of life.</title>
        <authorList>
            <person name="Ahrendt S.R."/>
            <person name="Quandt C.A."/>
            <person name="Ciobanu D."/>
            <person name="Clum A."/>
            <person name="Salamov A."/>
            <person name="Andreopoulos B."/>
            <person name="Cheng J.F."/>
            <person name="Woyke T."/>
            <person name="Pelin A."/>
            <person name="Henrissat B."/>
            <person name="Reynolds N.K."/>
            <person name="Benny G.L."/>
            <person name="Smith M.E."/>
            <person name="James T.Y."/>
            <person name="Grigoriev I.V."/>
        </authorList>
    </citation>
    <scope>NUCLEOTIDE SEQUENCE [LARGE SCALE GENOMIC DNA]</scope>
</reference>
<dbReference type="OrthoDB" id="2160985at2759"/>
<feature type="region of interest" description="Disordered" evidence="1">
    <location>
        <begin position="1"/>
        <end position="32"/>
    </location>
</feature>
<dbReference type="EMBL" id="KZ996838">
    <property type="protein sequence ID" value="RKO88252.1"/>
    <property type="molecule type" value="Genomic_DNA"/>
</dbReference>
<feature type="non-terminal residue" evidence="2">
    <location>
        <position position="787"/>
    </location>
</feature>
<protein>
    <submittedName>
        <fullName evidence="2">Uncharacterized protein</fullName>
    </submittedName>
</protein>
<gene>
    <name evidence="2" type="ORF">BDK51DRAFT_37716</name>
</gene>
<evidence type="ECO:0000313" key="3">
    <source>
        <dbReference type="Proteomes" id="UP000269721"/>
    </source>
</evidence>
<accession>A0A4P9W824</accession>
<dbReference type="Proteomes" id="UP000269721">
    <property type="component" value="Unassembled WGS sequence"/>
</dbReference>
<proteinExistence type="predicted"/>
<dbReference type="AlphaFoldDB" id="A0A4P9W824"/>
<organism evidence="2 3">
    <name type="scientific">Blyttiomyces helicus</name>
    <dbReference type="NCBI Taxonomy" id="388810"/>
    <lineage>
        <taxon>Eukaryota</taxon>
        <taxon>Fungi</taxon>
        <taxon>Fungi incertae sedis</taxon>
        <taxon>Chytridiomycota</taxon>
        <taxon>Chytridiomycota incertae sedis</taxon>
        <taxon>Chytridiomycetes</taxon>
        <taxon>Chytridiomycetes incertae sedis</taxon>
        <taxon>Blyttiomyces</taxon>
    </lineage>
</organism>